<proteinExistence type="predicted"/>
<sequence>MDTVAEFHHHFLTTLRSLCKDEVAFQKAVALINSEFSQRAAQLENHHVCSLEPLLETLGTLHGGVALIRKDNNGECCLAFSKGKLLEKFNLAFDAQSAVPLSQILAPPLLDEIKHRCER</sequence>
<organism evidence="1 2">
    <name type="scientific">Candidatus Thermochlorobacter aerophilus</name>
    <dbReference type="NCBI Taxonomy" id="1868324"/>
    <lineage>
        <taxon>Bacteria</taxon>
        <taxon>Pseudomonadati</taxon>
        <taxon>Chlorobiota</taxon>
        <taxon>Chlorobiia</taxon>
        <taxon>Chlorobiales</taxon>
        <taxon>Candidatus Thermochlorobacteriaceae</taxon>
        <taxon>Candidatus Thermochlorobacter</taxon>
    </lineage>
</organism>
<dbReference type="Proteomes" id="UP000266389">
    <property type="component" value="Unassembled WGS sequence"/>
</dbReference>
<reference evidence="1 2" key="1">
    <citation type="journal article" date="2011" name="ISME J.">
        <title>Community ecology of hot spring cyanobacterial mats: predominant populations and their functional potential.</title>
        <authorList>
            <person name="Klatt C.G."/>
            <person name="Wood J.M."/>
            <person name="Rusch D.B."/>
            <person name="Bateson M.M."/>
            <person name="Hamamura N."/>
            <person name="Heidelberg J.F."/>
            <person name="Grossman A.R."/>
            <person name="Bhaya D."/>
            <person name="Cohan F.M."/>
            <person name="Kuhl M."/>
            <person name="Bryant D.A."/>
            <person name="Ward D.M."/>
        </authorList>
    </citation>
    <scope>NUCLEOTIDE SEQUENCE [LARGE SCALE GENOMIC DNA]</scope>
    <source>
        <strain evidence="1">OS</strain>
    </source>
</reference>
<dbReference type="AlphaFoldDB" id="A0A395M321"/>
<accession>A0A395M321</accession>
<evidence type="ECO:0000313" key="2">
    <source>
        <dbReference type="Proteomes" id="UP000266389"/>
    </source>
</evidence>
<evidence type="ECO:0000313" key="1">
    <source>
        <dbReference type="EMBL" id="RFM25150.1"/>
    </source>
</evidence>
<comment type="caution">
    <text evidence="1">The sequence shown here is derived from an EMBL/GenBank/DDBJ whole genome shotgun (WGS) entry which is preliminary data.</text>
</comment>
<dbReference type="EMBL" id="PHFL01000008">
    <property type="protein sequence ID" value="RFM25150.1"/>
    <property type="molecule type" value="Genomic_DNA"/>
</dbReference>
<feature type="non-terminal residue" evidence="1">
    <location>
        <position position="119"/>
    </location>
</feature>
<protein>
    <submittedName>
        <fullName evidence="1">Uncharacterized protein</fullName>
    </submittedName>
</protein>
<name>A0A395M321_9BACT</name>
<gene>
    <name evidence="1" type="ORF">D0433_01815</name>
</gene>